<name>A0A368T751_9ACTN</name>
<organism evidence="2 3">
    <name type="scientific">Marinitenerispora sediminis</name>
    <dbReference type="NCBI Taxonomy" id="1931232"/>
    <lineage>
        <taxon>Bacteria</taxon>
        <taxon>Bacillati</taxon>
        <taxon>Actinomycetota</taxon>
        <taxon>Actinomycetes</taxon>
        <taxon>Streptosporangiales</taxon>
        <taxon>Nocardiopsidaceae</taxon>
        <taxon>Marinitenerispora</taxon>
    </lineage>
</organism>
<evidence type="ECO:0000313" key="3">
    <source>
        <dbReference type="Proteomes" id="UP000253318"/>
    </source>
</evidence>
<feature type="transmembrane region" description="Helical" evidence="1">
    <location>
        <begin position="74"/>
        <end position="92"/>
    </location>
</feature>
<keyword evidence="1" id="KW-1133">Transmembrane helix</keyword>
<protein>
    <submittedName>
        <fullName evidence="2">Uncharacterized protein</fullName>
    </submittedName>
</protein>
<accession>A0A368T751</accession>
<dbReference type="AlphaFoldDB" id="A0A368T751"/>
<evidence type="ECO:0000256" key="1">
    <source>
        <dbReference type="SAM" id="Phobius"/>
    </source>
</evidence>
<keyword evidence="1" id="KW-0472">Membrane</keyword>
<proteinExistence type="predicted"/>
<evidence type="ECO:0000313" key="2">
    <source>
        <dbReference type="EMBL" id="RCV59695.1"/>
    </source>
</evidence>
<reference evidence="2 3" key="1">
    <citation type="submission" date="2018-04" db="EMBL/GenBank/DDBJ databases">
        <title>Novel actinobacteria from marine sediment.</title>
        <authorList>
            <person name="Ng Z.Y."/>
            <person name="Tan G.Y.A."/>
        </authorList>
    </citation>
    <scope>NUCLEOTIDE SEQUENCE [LARGE SCALE GENOMIC DNA]</scope>
    <source>
        <strain evidence="2 3">TPS81</strain>
    </source>
</reference>
<sequence>MDLVRAVAAGLVAWFVLNTAASIAVVEYATLEQLQSYAGAVAWYGATGSAAGLLTAAAGSLAHRRPERARPGRNAVAALTAPVAGTIGNALLLAGTPGARWPEFATWSLIALAGAVAGWALTRRLRRRAV</sequence>
<dbReference type="Proteomes" id="UP000253318">
    <property type="component" value="Unassembled WGS sequence"/>
</dbReference>
<feature type="transmembrane region" description="Helical" evidence="1">
    <location>
        <begin position="41"/>
        <end position="62"/>
    </location>
</feature>
<gene>
    <name evidence="2" type="ORF">DEF24_09025</name>
</gene>
<keyword evidence="3" id="KW-1185">Reference proteome</keyword>
<dbReference type="EMBL" id="QEIN01000056">
    <property type="protein sequence ID" value="RCV59695.1"/>
    <property type="molecule type" value="Genomic_DNA"/>
</dbReference>
<keyword evidence="1" id="KW-0812">Transmembrane</keyword>
<feature type="transmembrane region" description="Helical" evidence="1">
    <location>
        <begin position="104"/>
        <end position="122"/>
    </location>
</feature>
<dbReference type="RefSeq" id="WP_114396008.1">
    <property type="nucleotide sequence ID" value="NZ_QEIM01000001.1"/>
</dbReference>
<comment type="caution">
    <text evidence="2">The sequence shown here is derived from an EMBL/GenBank/DDBJ whole genome shotgun (WGS) entry which is preliminary data.</text>
</comment>